<dbReference type="PANTHER" id="PTHR35039:SF3">
    <property type="entry name" value="3-KETO-L-GULONATE-6-PHOSPHATE DECARBOXYLASE SGBH-RELATED"/>
    <property type="match status" value="1"/>
</dbReference>
<accession>A0A109MX88</accession>
<dbReference type="PANTHER" id="PTHR35039">
    <property type="entry name" value="3-KETO-L-GULONATE-6-PHOSPHATE DECARBOXYLASE SGBH-RELATED"/>
    <property type="match status" value="1"/>
</dbReference>
<evidence type="ECO:0000256" key="7">
    <source>
        <dbReference type="ARBA" id="ARBA00023277"/>
    </source>
</evidence>
<comment type="caution">
    <text evidence="9">The sequence shown here is derived from an EMBL/GenBank/DDBJ whole genome shotgun (WGS) entry which is preliminary data.</text>
</comment>
<feature type="domain" description="Orotidine 5'-phosphate decarboxylase" evidence="8">
    <location>
        <begin position="2"/>
        <end position="197"/>
    </location>
</feature>
<keyword evidence="10" id="KW-1185">Reference proteome</keyword>
<dbReference type="GO" id="GO:0019854">
    <property type="term" value="P:L-ascorbic acid catabolic process"/>
    <property type="evidence" value="ECO:0007669"/>
    <property type="project" value="TreeGrafter"/>
</dbReference>
<evidence type="ECO:0000256" key="6">
    <source>
        <dbReference type="ARBA" id="ARBA00023239"/>
    </source>
</evidence>
<dbReference type="SMART" id="SM00934">
    <property type="entry name" value="OMPdecase"/>
    <property type="match status" value="1"/>
</dbReference>
<evidence type="ECO:0000256" key="3">
    <source>
        <dbReference type="ARBA" id="ARBA00006350"/>
    </source>
</evidence>
<dbReference type="Pfam" id="PF00215">
    <property type="entry name" value="OMPdecase"/>
    <property type="match status" value="1"/>
</dbReference>
<evidence type="ECO:0000256" key="4">
    <source>
        <dbReference type="ARBA" id="ARBA00012890"/>
    </source>
</evidence>
<dbReference type="AlphaFoldDB" id="A0A109MX88"/>
<dbReference type="GO" id="GO:0006207">
    <property type="term" value="P:'de novo' pyrimidine nucleobase biosynthetic process"/>
    <property type="evidence" value="ECO:0007669"/>
    <property type="project" value="InterPro"/>
</dbReference>
<dbReference type="GO" id="GO:0033982">
    <property type="term" value="F:3-dehydro-L-gulonate-6-phosphate decarboxylase activity"/>
    <property type="evidence" value="ECO:0007669"/>
    <property type="project" value="TreeGrafter"/>
</dbReference>
<organism evidence="9 10">
    <name type="scientific">Peribacillus simplex</name>
    <dbReference type="NCBI Taxonomy" id="1478"/>
    <lineage>
        <taxon>Bacteria</taxon>
        <taxon>Bacillati</taxon>
        <taxon>Bacillota</taxon>
        <taxon>Bacilli</taxon>
        <taxon>Bacillales</taxon>
        <taxon>Bacillaceae</taxon>
        <taxon>Peribacillus</taxon>
    </lineage>
</organism>
<gene>
    <name evidence="9" type="ORF">AS888_21710</name>
</gene>
<dbReference type="InterPro" id="IPR011060">
    <property type="entry name" value="RibuloseP-bd_barrel"/>
</dbReference>
<dbReference type="GO" id="GO:0006730">
    <property type="term" value="P:one-carbon metabolic process"/>
    <property type="evidence" value="ECO:0007669"/>
    <property type="project" value="UniProtKB-KW"/>
</dbReference>
<dbReference type="GO" id="GO:0043801">
    <property type="term" value="F:hexulose-6-phosphate synthase activity"/>
    <property type="evidence" value="ECO:0007669"/>
    <property type="project" value="UniProtKB-EC"/>
</dbReference>
<dbReference type="SUPFAM" id="SSF51366">
    <property type="entry name" value="Ribulose-phoshate binding barrel"/>
    <property type="match status" value="1"/>
</dbReference>
<dbReference type="InterPro" id="IPR001754">
    <property type="entry name" value="OMPdeCOase_dom"/>
</dbReference>
<dbReference type="FunFam" id="3.20.20.70:FF:000022">
    <property type="entry name" value="3-keto-L-gulonate-6-phosphate decarboxylase UlaD"/>
    <property type="match status" value="1"/>
</dbReference>
<comment type="similarity">
    <text evidence="3">Belongs to the HPS/KGPDC family. HPS subfamily.</text>
</comment>
<protein>
    <recommendedName>
        <fullName evidence="4">3-hexulose-6-phosphate synthase</fullName>
        <ecNumber evidence="4">4.1.2.43</ecNumber>
    </recommendedName>
</protein>
<sequence>MMIQLALDRMNMEEALELVRTVESSIDWIEVGTSLIKEFGIGSIKEMSESFPDKKIVADMKTIDNAAYEMDLCFQNGADIATVMGVASDVTIQTCLEKAREYKGKIMIDLLNVSDSRLEQLQKYDQAIFCEHVSKDSQENGGHTLIDMRNHAGSMRAAAGGITLSSLPAMIANRLDVMIIGSAITKAKHPADAARRFKEAMNMEKDVKQV</sequence>
<dbReference type="CDD" id="cd04726">
    <property type="entry name" value="KGPDC_HPS"/>
    <property type="match status" value="1"/>
</dbReference>
<evidence type="ECO:0000256" key="2">
    <source>
        <dbReference type="ARBA" id="ARBA00005014"/>
    </source>
</evidence>
<keyword evidence="5" id="KW-0554">One-carbon metabolism</keyword>
<proteinExistence type="inferred from homology"/>
<dbReference type="InterPro" id="IPR017553">
    <property type="entry name" value="3-hexulose-6-phosphate_synth"/>
</dbReference>
<reference evidence="9 10" key="1">
    <citation type="submission" date="2015-11" db="EMBL/GenBank/DDBJ databases">
        <title>Genome Sequence of Bacillus simplex strain VanAntwerpen2.</title>
        <authorList>
            <person name="Couger M.B."/>
        </authorList>
    </citation>
    <scope>NUCLEOTIDE SEQUENCE [LARGE SCALE GENOMIC DNA]</scope>
    <source>
        <strain evidence="9 10">VanAntwerpen02</strain>
    </source>
</reference>
<evidence type="ECO:0000259" key="8">
    <source>
        <dbReference type="SMART" id="SM00934"/>
    </source>
</evidence>
<dbReference type="NCBIfam" id="TIGR03128">
    <property type="entry name" value="RuMP_HxlA"/>
    <property type="match status" value="1"/>
</dbReference>
<comment type="catalytic activity">
    <reaction evidence="1">
        <text>D-ribulose 5-phosphate + formaldehyde = D-arabino-hex-3-ulose 6-phosphate</text>
        <dbReference type="Rhea" id="RHEA:25201"/>
        <dbReference type="ChEBI" id="CHEBI:16842"/>
        <dbReference type="ChEBI" id="CHEBI:58121"/>
        <dbReference type="ChEBI" id="CHEBI:58542"/>
        <dbReference type="EC" id="4.1.2.43"/>
    </reaction>
</comment>
<name>A0A109MX88_9BACI</name>
<evidence type="ECO:0000256" key="5">
    <source>
        <dbReference type="ARBA" id="ARBA00022563"/>
    </source>
</evidence>
<dbReference type="InterPro" id="IPR013785">
    <property type="entry name" value="Aldolase_TIM"/>
</dbReference>
<dbReference type="Proteomes" id="UP000064189">
    <property type="component" value="Unassembled WGS sequence"/>
</dbReference>
<dbReference type="EC" id="4.1.2.43" evidence="4"/>
<keyword evidence="6" id="KW-0456">Lyase</keyword>
<comment type="pathway">
    <text evidence="2">One-carbon metabolism; formaldehyde assimilation via RuMP pathway; D-fructose 6-phosphate from D-ribulose 5-phosphate and formaldehyde: step 1/2.</text>
</comment>
<dbReference type="GO" id="GO:0004590">
    <property type="term" value="F:orotidine-5'-phosphate decarboxylase activity"/>
    <property type="evidence" value="ECO:0007669"/>
    <property type="project" value="InterPro"/>
</dbReference>
<dbReference type="InterPro" id="IPR041710">
    <property type="entry name" value="HPS/KGPDC"/>
</dbReference>
<dbReference type="Gene3D" id="3.20.20.70">
    <property type="entry name" value="Aldolase class I"/>
    <property type="match status" value="1"/>
</dbReference>
<evidence type="ECO:0000313" key="9">
    <source>
        <dbReference type="EMBL" id="KWW17635.1"/>
    </source>
</evidence>
<keyword evidence="7" id="KW-0119">Carbohydrate metabolism</keyword>
<evidence type="ECO:0000313" key="10">
    <source>
        <dbReference type="Proteomes" id="UP000064189"/>
    </source>
</evidence>
<dbReference type="EMBL" id="LNNH01000027">
    <property type="protein sequence ID" value="KWW17635.1"/>
    <property type="molecule type" value="Genomic_DNA"/>
</dbReference>
<evidence type="ECO:0000256" key="1">
    <source>
        <dbReference type="ARBA" id="ARBA00000718"/>
    </source>
</evidence>